<dbReference type="EMBL" id="BMJB01000002">
    <property type="protein sequence ID" value="GGA76520.1"/>
    <property type="molecule type" value="Genomic_DNA"/>
</dbReference>
<evidence type="ECO:0000313" key="3">
    <source>
        <dbReference type="EMBL" id="GGA76520.1"/>
    </source>
</evidence>
<reference evidence="3" key="2">
    <citation type="submission" date="2020-09" db="EMBL/GenBank/DDBJ databases">
        <authorList>
            <person name="Sun Q."/>
            <person name="Zhou Y."/>
        </authorList>
    </citation>
    <scope>NUCLEOTIDE SEQUENCE</scope>
    <source>
        <strain evidence="3">CGMCC 1.15447</strain>
    </source>
</reference>
<name>A0A916W7Y7_9BACT</name>
<dbReference type="Gene3D" id="3.40.50.2000">
    <property type="entry name" value="Glycogen Phosphorylase B"/>
    <property type="match status" value="2"/>
</dbReference>
<feature type="domain" description="Glycosyl transferase family 1" evidence="1">
    <location>
        <begin position="203"/>
        <end position="359"/>
    </location>
</feature>
<dbReference type="Pfam" id="PF13439">
    <property type="entry name" value="Glyco_transf_4"/>
    <property type="match status" value="1"/>
</dbReference>
<dbReference type="AlphaFoldDB" id="A0A916W7Y7"/>
<accession>A0A916W7Y7</accession>
<comment type="caution">
    <text evidence="3">The sequence shown here is derived from an EMBL/GenBank/DDBJ whole genome shotgun (WGS) entry which is preliminary data.</text>
</comment>
<evidence type="ECO:0000259" key="2">
    <source>
        <dbReference type="Pfam" id="PF13439"/>
    </source>
</evidence>
<reference evidence="3" key="1">
    <citation type="journal article" date="2014" name="Int. J. Syst. Evol. Microbiol.">
        <title>Complete genome sequence of Corynebacterium casei LMG S-19264T (=DSM 44701T), isolated from a smear-ripened cheese.</title>
        <authorList>
            <consortium name="US DOE Joint Genome Institute (JGI-PGF)"/>
            <person name="Walter F."/>
            <person name="Albersmeier A."/>
            <person name="Kalinowski J."/>
            <person name="Ruckert C."/>
        </authorList>
    </citation>
    <scope>NUCLEOTIDE SEQUENCE</scope>
    <source>
        <strain evidence="3">CGMCC 1.15447</strain>
    </source>
</reference>
<evidence type="ECO:0000313" key="4">
    <source>
        <dbReference type="Proteomes" id="UP000648801"/>
    </source>
</evidence>
<dbReference type="InterPro" id="IPR028098">
    <property type="entry name" value="Glyco_trans_4-like_N"/>
</dbReference>
<dbReference type="Proteomes" id="UP000648801">
    <property type="component" value="Unassembled WGS sequence"/>
</dbReference>
<keyword evidence="3" id="KW-0808">Transferase</keyword>
<dbReference type="GO" id="GO:0016757">
    <property type="term" value="F:glycosyltransferase activity"/>
    <property type="evidence" value="ECO:0007669"/>
    <property type="project" value="InterPro"/>
</dbReference>
<dbReference type="SUPFAM" id="SSF53756">
    <property type="entry name" value="UDP-Glycosyltransferase/glycogen phosphorylase"/>
    <property type="match status" value="1"/>
</dbReference>
<dbReference type="Pfam" id="PF00534">
    <property type="entry name" value="Glycos_transf_1"/>
    <property type="match status" value="1"/>
</dbReference>
<sequence length="388" mass="42383">MIRPLSVASPDPSRESLPHVLLVVDQLPKTLGGGERIVLKLAGLLPAYGYRASILTFAADPQSPAFKSPPCPIYLLPLRRTYDLQALRAAFELKRFLHQQQIQIVQTFFESSDLWAGLVAKKLAKTALIWSRRDMGILRAGKHHLAYRLMAGVPDAVFAVSEQVRQHCIDVDHIDPSRVQTIYNGLDLAIWNAIAPPTRTSSEVHIATVGNVRRVKGHDVLIKAAAEIVRHFPGTTFSIAGAVMEPEYFAELETLVRDLNLLGRFHFVGNITDLHEYLAAADIFVLPSRSEGFSNAIIEAMAASLPVVATNVGGNAEAVQHGTSGFIVPPDDADKLANAVIQLLNDTPRAKSMGAAGRKIVEENFTTAAMMSKTTAIYKNLLAEQTLR</sequence>
<evidence type="ECO:0000259" key="1">
    <source>
        <dbReference type="Pfam" id="PF00534"/>
    </source>
</evidence>
<keyword evidence="4" id="KW-1185">Reference proteome</keyword>
<dbReference type="PANTHER" id="PTHR12526:SF630">
    <property type="entry name" value="GLYCOSYLTRANSFERASE"/>
    <property type="match status" value="1"/>
</dbReference>
<protein>
    <submittedName>
        <fullName evidence="3">Glycosyl transferase</fullName>
    </submittedName>
</protein>
<proteinExistence type="predicted"/>
<dbReference type="CDD" id="cd03801">
    <property type="entry name" value="GT4_PimA-like"/>
    <property type="match status" value="1"/>
</dbReference>
<dbReference type="InterPro" id="IPR001296">
    <property type="entry name" value="Glyco_trans_1"/>
</dbReference>
<dbReference type="PANTHER" id="PTHR12526">
    <property type="entry name" value="GLYCOSYLTRANSFERASE"/>
    <property type="match status" value="1"/>
</dbReference>
<gene>
    <name evidence="3" type="ORF">GCM10011507_29900</name>
</gene>
<feature type="domain" description="Glycosyltransferase subfamily 4-like N-terminal" evidence="2">
    <location>
        <begin position="32"/>
        <end position="189"/>
    </location>
</feature>
<organism evidence="3 4">
    <name type="scientific">Edaphobacter acidisoli</name>
    <dbReference type="NCBI Taxonomy" id="2040573"/>
    <lineage>
        <taxon>Bacteria</taxon>
        <taxon>Pseudomonadati</taxon>
        <taxon>Acidobacteriota</taxon>
        <taxon>Terriglobia</taxon>
        <taxon>Terriglobales</taxon>
        <taxon>Acidobacteriaceae</taxon>
        <taxon>Edaphobacter</taxon>
    </lineage>
</organism>
<dbReference type="RefSeq" id="WP_188760315.1">
    <property type="nucleotide sequence ID" value="NZ_BMJB01000002.1"/>
</dbReference>